<keyword evidence="1" id="KW-0175">Coiled coil</keyword>
<dbReference type="Proteomes" id="UP001139365">
    <property type="component" value="Unassembled WGS sequence"/>
</dbReference>
<evidence type="ECO:0000256" key="1">
    <source>
        <dbReference type="SAM" id="Coils"/>
    </source>
</evidence>
<dbReference type="STRING" id="1263015.BN580_02003"/>
<comment type="caution">
    <text evidence="2">The sequence shown here is derived from an EMBL/GenBank/DDBJ whole genome shotgun (WGS) entry which is preliminary data.</text>
</comment>
<reference evidence="2" key="1">
    <citation type="submission" date="2012-11" db="EMBL/GenBank/DDBJ databases">
        <title>Dependencies among metagenomic species, viruses, plasmids and units of genetic variation.</title>
        <authorList>
            <person name="Nielsen H.B."/>
            <person name="Almeida M."/>
            <person name="Juncker A.S."/>
            <person name="Rasmussen S."/>
            <person name="Li J."/>
            <person name="Sunagawa S."/>
            <person name="Plichta D."/>
            <person name="Gautier L."/>
            <person name="Le Chatelier E."/>
            <person name="Peletier E."/>
            <person name="Bonde I."/>
            <person name="Nielsen T."/>
            <person name="Manichanh C."/>
            <person name="Arumugam M."/>
            <person name="Batto J."/>
            <person name="Santos M.B.Q.D."/>
            <person name="Blom N."/>
            <person name="Borruel N."/>
            <person name="Burgdorf K.S."/>
            <person name="Boumezbeur F."/>
            <person name="Casellas F."/>
            <person name="Dore J."/>
            <person name="Guarner F."/>
            <person name="Hansen T."/>
            <person name="Hildebrand F."/>
            <person name="Kaas R.S."/>
            <person name="Kennedy S."/>
            <person name="Kristiansen K."/>
            <person name="Kultima J.R."/>
            <person name="Leonard P."/>
            <person name="Levenez F."/>
            <person name="Lund O."/>
            <person name="Moumen B."/>
            <person name="Le Paslier D."/>
            <person name="Pons N."/>
            <person name="Pedersen O."/>
            <person name="Prifti E."/>
            <person name="Qin J."/>
            <person name="Raes J."/>
            <person name="Tap J."/>
            <person name="Tims S."/>
            <person name="Ussery D.W."/>
            <person name="Yamada T."/>
            <person name="MetaHit consortium"/>
            <person name="Renault P."/>
            <person name="Sicheritz-Ponten T."/>
            <person name="Bork P."/>
            <person name="Wang J."/>
            <person name="Brunak S."/>
            <person name="Ehrlich S.D."/>
        </authorList>
    </citation>
    <scope>NUCLEOTIDE SEQUENCE [LARGE SCALE GENOMIC DNA]</scope>
</reference>
<protein>
    <submittedName>
        <fullName evidence="2">Conserved domain protein</fullName>
    </submittedName>
</protein>
<evidence type="ECO:0000313" key="4">
    <source>
        <dbReference type="Proteomes" id="UP000017938"/>
    </source>
</evidence>
<dbReference type="Proteomes" id="UP000017938">
    <property type="component" value="Unassembled WGS sequence"/>
</dbReference>
<dbReference type="EMBL" id="CBFW010000327">
    <property type="protein sequence ID" value="CDC75911.1"/>
    <property type="molecule type" value="Genomic_DNA"/>
</dbReference>
<evidence type="ECO:0000313" key="3">
    <source>
        <dbReference type="EMBL" id="MCI5754780.1"/>
    </source>
</evidence>
<name>R6U749_9BACT</name>
<organism evidence="2 4">
    <name type="scientific">Candidatus Colimorpha enterica</name>
    <dbReference type="NCBI Taxonomy" id="3083063"/>
    <lineage>
        <taxon>Bacteria</taxon>
        <taxon>Pseudomonadati</taxon>
        <taxon>Bacteroidota</taxon>
        <taxon>Bacteroidia</taxon>
        <taxon>Bacteroidales</taxon>
        <taxon>Candidatus Colimorpha</taxon>
    </lineage>
</organism>
<accession>R6U749</accession>
<evidence type="ECO:0000313" key="5">
    <source>
        <dbReference type="Proteomes" id="UP001139365"/>
    </source>
</evidence>
<proteinExistence type="predicted"/>
<dbReference type="AlphaFoldDB" id="R6U749"/>
<sequence length="120" mass="13560">MDFWNDLSKTIYNAADYTVKGTEKLAGIAKLKYRLNAVKTKLDLCYRSIGEIKYAEKNGETVTDDMYSGLFSQVDSLEAEKKQIEDKLADMKDYTTCPQCGYRVARGLAYCPKCGEKLAK</sequence>
<reference evidence="3 5" key="2">
    <citation type="submission" date="2022-03" db="EMBL/GenBank/DDBJ databases">
        <title>Metagenome-assembled genomes from swine fecal metagenomes.</title>
        <authorList>
            <person name="Holman D.B."/>
            <person name="Kommadath A."/>
        </authorList>
    </citation>
    <scope>NUCLEOTIDE SEQUENCE [LARGE SCALE GENOMIC DNA]</scope>
    <source>
        <strain evidence="3">SUG147</strain>
    </source>
</reference>
<gene>
    <name evidence="2" type="ORF">BN580_02003</name>
    <name evidence="3" type="ORF">MR241_00615</name>
</gene>
<dbReference type="EMBL" id="JALEMU010000015">
    <property type="protein sequence ID" value="MCI5754780.1"/>
    <property type="molecule type" value="Genomic_DNA"/>
</dbReference>
<feature type="coiled-coil region" evidence="1">
    <location>
        <begin position="67"/>
        <end position="94"/>
    </location>
</feature>
<evidence type="ECO:0000313" key="2">
    <source>
        <dbReference type="EMBL" id="CDC75911.1"/>
    </source>
</evidence>